<evidence type="ECO:0000313" key="2">
    <source>
        <dbReference type="EMBL" id="RUS66697.1"/>
    </source>
</evidence>
<dbReference type="RefSeq" id="WP_126979715.1">
    <property type="nucleotide sequence ID" value="NZ_PQSP01000003.1"/>
</dbReference>
<proteinExistence type="predicted"/>
<gene>
    <name evidence="2" type="ORF">CUZ56_01487</name>
</gene>
<feature type="domain" description="SMEK" evidence="1">
    <location>
        <begin position="10"/>
        <end position="150"/>
    </location>
</feature>
<dbReference type="OrthoDB" id="789223at2"/>
<dbReference type="AlphaFoldDB" id="A0A433SD75"/>
<dbReference type="InterPro" id="IPR047740">
    <property type="entry name" value="SMEK_dom"/>
</dbReference>
<dbReference type="EMBL" id="PQSP01000003">
    <property type="protein sequence ID" value="RUS66697.1"/>
    <property type="molecule type" value="Genomic_DNA"/>
</dbReference>
<dbReference type="Pfam" id="PF21941">
    <property type="entry name" value="SMEK_N"/>
    <property type="match status" value="1"/>
</dbReference>
<reference evidence="2 3" key="1">
    <citation type="submission" date="2018-01" db="EMBL/GenBank/DDBJ databases">
        <title>Saezia sanguinis gen. nov., sp. nov., in the order Burkholderiales isolated from human blood.</title>
        <authorList>
            <person name="Medina-Pascual M.J."/>
            <person name="Valdezate S."/>
            <person name="Monzon S."/>
            <person name="Cuesta I."/>
            <person name="Carrasco G."/>
            <person name="Villalon P."/>
            <person name="Saez-Nieto J.A."/>
        </authorList>
    </citation>
    <scope>NUCLEOTIDE SEQUENCE [LARGE SCALE GENOMIC DNA]</scope>
    <source>
        <strain evidence="2 3">CNM695-12</strain>
    </source>
</reference>
<keyword evidence="3" id="KW-1185">Reference proteome</keyword>
<comment type="caution">
    <text evidence="2">The sequence shown here is derived from an EMBL/GenBank/DDBJ whole genome shotgun (WGS) entry which is preliminary data.</text>
</comment>
<evidence type="ECO:0000313" key="3">
    <source>
        <dbReference type="Proteomes" id="UP000286947"/>
    </source>
</evidence>
<organism evidence="2 3">
    <name type="scientific">Saezia sanguinis</name>
    <dbReference type="NCBI Taxonomy" id="1965230"/>
    <lineage>
        <taxon>Bacteria</taxon>
        <taxon>Pseudomonadati</taxon>
        <taxon>Pseudomonadota</taxon>
        <taxon>Betaproteobacteria</taxon>
        <taxon>Burkholderiales</taxon>
        <taxon>Saeziaceae</taxon>
        <taxon>Saezia</taxon>
    </lineage>
</organism>
<sequence length="484" mass="56301">MKHIELLNEFRELIGLLQQSVDTAGAMQLYDTHKIAENVICGLLRELYGLSALRNLNADQTNYPSIDLADDMARVAIQVTGTSNIGKIKDTLNKFINHQLHKRYERLIIYILTKRQDNYSQEAINSVVKSEFSLCVDNDILDYRSLCNKAAQVPPANLQAAINILKSYLRGVPVGLADEDIDPPTQPSETLFINLLQIYFPADLHIAQLNSDIMKGGRKSKWQHWRQIVREYNQDIGKTVPSAYTIHDGTLITFHDLEDRNSPYFHLVESGTQEVHSSHDYYRIDVNHENVFKSLLRFSLQQRLFLEYVSWYNKEKQFVFLPKEGNNDTRKEVWQGEKQAIRTVYERKYNKKDASKVFMQKHLAFSVDFLCFDQDWLMSITPSWFFSYGLNFEKANRYGHEYLSWIKRQENNRAVFNHFRFISAWLRAIDTEDLFSGEAKRGSFLSFGDEISQQGAPNLDESRWVPLPPVSENDDFLSLKLIKE</sequence>
<protein>
    <recommendedName>
        <fullName evidence="1">SMEK domain-containing protein</fullName>
    </recommendedName>
</protein>
<name>A0A433SD75_9BURK</name>
<evidence type="ECO:0000259" key="1">
    <source>
        <dbReference type="Pfam" id="PF21941"/>
    </source>
</evidence>
<accession>A0A433SD75</accession>
<dbReference type="Proteomes" id="UP000286947">
    <property type="component" value="Unassembled WGS sequence"/>
</dbReference>
<dbReference type="NCBIfam" id="NF033859">
    <property type="entry name" value="SMEK_N"/>
    <property type="match status" value="1"/>
</dbReference>